<proteinExistence type="predicted"/>
<keyword evidence="3" id="KW-1185">Reference proteome</keyword>
<reference evidence="2 3" key="1">
    <citation type="submission" date="2023-09" db="EMBL/GenBank/DDBJ databases">
        <title>Novel taxa isolated from Blanes Bay.</title>
        <authorList>
            <person name="Rey-Velasco X."/>
            <person name="Lucena T."/>
        </authorList>
    </citation>
    <scope>NUCLEOTIDE SEQUENCE [LARGE SCALE GENOMIC DNA]</scope>
    <source>
        <strain evidence="2 3">S334</strain>
    </source>
</reference>
<evidence type="ECO:0000259" key="1">
    <source>
        <dbReference type="Pfam" id="PF18765"/>
    </source>
</evidence>
<dbReference type="InterPro" id="IPR041633">
    <property type="entry name" value="Polbeta"/>
</dbReference>
<dbReference type="Proteomes" id="UP001250656">
    <property type="component" value="Unassembled WGS sequence"/>
</dbReference>
<sequence length="119" mass="13258">MKFGLRREDIVEIKKALKQFPDIEEGIVFGSRAMGNQRRGSDVDIALKGSKITFDTVTKVAGILNEDTLMPYRFDVLGYDTLKNKALANHIDRVGQMLYRSGGGETKHVFPVSSHGSKE</sequence>
<organism evidence="2 3">
    <name type="scientific">Pricia mediterranea</name>
    <dbReference type="NCBI Taxonomy" id="3076079"/>
    <lineage>
        <taxon>Bacteria</taxon>
        <taxon>Pseudomonadati</taxon>
        <taxon>Bacteroidota</taxon>
        <taxon>Flavobacteriia</taxon>
        <taxon>Flavobacteriales</taxon>
        <taxon>Flavobacteriaceae</taxon>
        <taxon>Pricia</taxon>
    </lineage>
</organism>
<evidence type="ECO:0000313" key="2">
    <source>
        <dbReference type="EMBL" id="MDT7829265.1"/>
    </source>
</evidence>
<dbReference type="Pfam" id="PF18765">
    <property type="entry name" value="Polbeta"/>
    <property type="match status" value="1"/>
</dbReference>
<protein>
    <submittedName>
        <fullName evidence="2">Nucleotidyltransferase domain-containing protein</fullName>
    </submittedName>
</protein>
<dbReference type="RefSeq" id="WP_314015087.1">
    <property type="nucleotide sequence ID" value="NZ_JAVTTP010000001.1"/>
</dbReference>
<dbReference type="Gene3D" id="3.30.460.10">
    <property type="entry name" value="Beta Polymerase, domain 2"/>
    <property type="match status" value="1"/>
</dbReference>
<gene>
    <name evidence="2" type="ORF">RQM65_11360</name>
</gene>
<accession>A0ABU3L696</accession>
<comment type="caution">
    <text evidence="2">The sequence shown here is derived from an EMBL/GenBank/DDBJ whole genome shotgun (WGS) entry which is preliminary data.</text>
</comment>
<dbReference type="EMBL" id="JAVTTP010000001">
    <property type="protein sequence ID" value="MDT7829265.1"/>
    <property type="molecule type" value="Genomic_DNA"/>
</dbReference>
<feature type="domain" description="Polymerase beta nucleotidyltransferase" evidence="1">
    <location>
        <begin position="12"/>
        <end position="100"/>
    </location>
</feature>
<dbReference type="SUPFAM" id="SSF81301">
    <property type="entry name" value="Nucleotidyltransferase"/>
    <property type="match status" value="1"/>
</dbReference>
<dbReference type="InterPro" id="IPR043519">
    <property type="entry name" value="NT_sf"/>
</dbReference>
<dbReference type="CDD" id="cd05403">
    <property type="entry name" value="NT_KNTase_like"/>
    <property type="match status" value="1"/>
</dbReference>
<evidence type="ECO:0000313" key="3">
    <source>
        <dbReference type="Proteomes" id="UP001250656"/>
    </source>
</evidence>
<name>A0ABU3L696_9FLAO</name>